<gene>
    <name evidence="2" type="ORF">DFR57_10436</name>
</gene>
<dbReference type="Proteomes" id="UP000252585">
    <property type="component" value="Unassembled WGS sequence"/>
</dbReference>
<dbReference type="Gene3D" id="3.40.30.10">
    <property type="entry name" value="Glutaredoxin"/>
    <property type="match status" value="1"/>
</dbReference>
<dbReference type="RefSeq" id="WP_114352152.1">
    <property type="nucleotide sequence ID" value="NZ_QPJJ01000004.1"/>
</dbReference>
<name>A0A368XYI5_9BACI</name>
<protein>
    <submittedName>
        <fullName evidence="2">Glutaredoxin-like protein NrdH</fullName>
    </submittedName>
</protein>
<dbReference type="InterPro" id="IPR036249">
    <property type="entry name" value="Thioredoxin-like_sf"/>
</dbReference>
<reference evidence="2 3" key="1">
    <citation type="submission" date="2018-07" db="EMBL/GenBank/DDBJ databases">
        <title>Genomic Encyclopedia of Type Strains, Phase IV (KMG-IV): sequencing the most valuable type-strain genomes for metagenomic binning, comparative biology and taxonomic classification.</title>
        <authorList>
            <person name="Goeker M."/>
        </authorList>
    </citation>
    <scope>NUCLEOTIDE SEQUENCE [LARGE SCALE GENOMIC DNA]</scope>
    <source>
        <strain evidence="2 3">DSM 27696</strain>
    </source>
</reference>
<dbReference type="PROSITE" id="PS51354">
    <property type="entry name" value="GLUTAREDOXIN_2"/>
    <property type="match status" value="1"/>
</dbReference>
<evidence type="ECO:0000313" key="2">
    <source>
        <dbReference type="EMBL" id="RCW73042.1"/>
    </source>
</evidence>
<sequence>MDGKQVVVYTSENCDECQNVMDYLTELNIEFEEKNTTHDRNFLKELQQKNVYVTPAVFINDRCILGLRKHKIKNALGV</sequence>
<organism evidence="2 3">
    <name type="scientific">Saliterribacillus persicus</name>
    <dbReference type="NCBI Taxonomy" id="930114"/>
    <lineage>
        <taxon>Bacteria</taxon>
        <taxon>Bacillati</taxon>
        <taxon>Bacillota</taxon>
        <taxon>Bacilli</taxon>
        <taxon>Bacillales</taxon>
        <taxon>Bacillaceae</taxon>
        <taxon>Saliterribacillus</taxon>
    </lineage>
</organism>
<accession>A0A368XYI5</accession>
<dbReference type="CDD" id="cd02976">
    <property type="entry name" value="NrdH"/>
    <property type="match status" value="1"/>
</dbReference>
<comment type="caution">
    <text evidence="2">The sequence shown here is derived from an EMBL/GenBank/DDBJ whole genome shotgun (WGS) entry which is preliminary data.</text>
</comment>
<keyword evidence="3" id="KW-1185">Reference proteome</keyword>
<dbReference type="EMBL" id="QPJJ01000004">
    <property type="protein sequence ID" value="RCW73042.1"/>
    <property type="molecule type" value="Genomic_DNA"/>
</dbReference>
<dbReference type="AlphaFoldDB" id="A0A368XYI5"/>
<dbReference type="OrthoDB" id="9795531at2"/>
<feature type="domain" description="Glutaredoxin" evidence="1">
    <location>
        <begin position="6"/>
        <end position="64"/>
    </location>
</feature>
<evidence type="ECO:0000259" key="1">
    <source>
        <dbReference type="Pfam" id="PF00462"/>
    </source>
</evidence>
<dbReference type="SUPFAM" id="SSF52833">
    <property type="entry name" value="Thioredoxin-like"/>
    <property type="match status" value="1"/>
</dbReference>
<proteinExistence type="predicted"/>
<dbReference type="InterPro" id="IPR002109">
    <property type="entry name" value="Glutaredoxin"/>
</dbReference>
<dbReference type="Pfam" id="PF00462">
    <property type="entry name" value="Glutaredoxin"/>
    <property type="match status" value="1"/>
</dbReference>
<evidence type="ECO:0000313" key="3">
    <source>
        <dbReference type="Proteomes" id="UP000252585"/>
    </source>
</evidence>